<keyword evidence="2" id="KW-0285">Flavoprotein</keyword>
<keyword evidence="7" id="KW-1185">Reference proteome</keyword>
<dbReference type="PANTHER" id="PTHR11552">
    <property type="entry name" value="GLUCOSE-METHANOL-CHOLINE GMC OXIDOREDUCTASE"/>
    <property type="match status" value="1"/>
</dbReference>
<evidence type="ECO:0008006" key="8">
    <source>
        <dbReference type="Google" id="ProtNLM"/>
    </source>
</evidence>
<dbReference type="Gene3D" id="3.30.560.10">
    <property type="entry name" value="Glucose Oxidase, domain 3"/>
    <property type="match status" value="1"/>
</dbReference>
<name>A0AAN9Y5W2_9HEMI</name>
<feature type="domain" description="Glucose-methanol-choline oxidoreductase C-terminal" evidence="5">
    <location>
        <begin position="527"/>
        <end position="681"/>
    </location>
</feature>
<evidence type="ECO:0000256" key="1">
    <source>
        <dbReference type="ARBA" id="ARBA00010790"/>
    </source>
</evidence>
<dbReference type="Pfam" id="PF05199">
    <property type="entry name" value="GMC_oxred_C"/>
    <property type="match status" value="1"/>
</dbReference>
<dbReference type="GO" id="GO:0050660">
    <property type="term" value="F:flavin adenine dinucleotide binding"/>
    <property type="evidence" value="ECO:0007669"/>
    <property type="project" value="InterPro"/>
</dbReference>
<evidence type="ECO:0000256" key="2">
    <source>
        <dbReference type="PIRSR" id="PIRSR000137-2"/>
    </source>
</evidence>
<protein>
    <recommendedName>
        <fullName evidence="8">Glucose-methanol-choline oxidoreductase N-terminal domain-containing protein</fullName>
    </recommendedName>
</protein>
<dbReference type="SUPFAM" id="SSF54373">
    <property type="entry name" value="FAD-linked reductases, C-terminal domain"/>
    <property type="match status" value="1"/>
</dbReference>
<feature type="binding site" evidence="2">
    <location>
        <position position="358"/>
    </location>
    <ligand>
        <name>FAD</name>
        <dbReference type="ChEBI" id="CHEBI:57692"/>
    </ligand>
</feature>
<feature type="domain" description="Glucose-methanol-choline oxidoreductase N-terminal" evidence="4">
    <location>
        <begin position="141"/>
        <end position="436"/>
    </location>
</feature>
<evidence type="ECO:0000313" key="6">
    <source>
        <dbReference type="EMBL" id="KAK7595394.1"/>
    </source>
</evidence>
<dbReference type="PANTHER" id="PTHR11552:SF217">
    <property type="entry name" value="GLUCOSE DEHYDROGENASE [FAD, QUINONE]"/>
    <property type="match status" value="1"/>
</dbReference>
<evidence type="ECO:0000313" key="7">
    <source>
        <dbReference type="Proteomes" id="UP001367676"/>
    </source>
</evidence>
<dbReference type="InterPro" id="IPR007867">
    <property type="entry name" value="GMC_OxRtase_C"/>
</dbReference>
<dbReference type="EMBL" id="JBBCAQ010000018">
    <property type="protein sequence ID" value="KAK7595394.1"/>
    <property type="molecule type" value="Genomic_DNA"/>
</dbReference>
<sequence>MSTREPRRTRHSADTQLEDEDEDDDDDDDEEKASSRSSSARTAYFRTPISRQNPNPLRSVQFGQRTAMEQDLLVTHCGTCGFEDGNLLSGICAQPTIGYNAFIFMALIELIIKSQCPIADPCRRVKSLRTPDAKELSDDEYDFVVVGGGVAGTVLASRLSEDSNSRVLLLEAGAEEPSISSVPAFAFTAANSTYDWQFETVPQKRACLGNGGVCLWPRGKMLCGTACLSGLMYTRGHPSVYDAWARNSSGWSYDEVLHHFKKSENNSEPEDEIEKEFHGFEGPLSVSRFPFQPDLATDILDAAKELGMRVGDPNGRQQQGFTLAPIMVKDGVLGSPNKMYLRPALGRKNLRVLIEAHVVKVNVDEAGSRAVGVEFDDKWGNRRRVKALKEVVACGGVVGSAQLLLLSGIGPAAQLRALNVTSVRDLPVGENLHYHVGFSIVLRVEGRNTNGMTIDSLREFVTNRTGPFTSTGLTQLTGFFASKYSAHGVPDIQLYLDGYSAKCRNRQSMRETSDISFRPIYLLSKCRGSIRLRSADPYDKPLIDPNYLCDDVETDALIEAVQLVRNLTLTKVLRDRVKRFDIAENKKCAHLRRKDEGDKDKDKDDGYSSSNAEYWRCVIQEYTNGENHHAGTCKMGPATDATAVVDHQLRVHGIPNLRVADASIFPTPINCNTIAPVIMIGEKAADMIKQTWNSRP</sequence>
<dbReference type="InterPro" id="IPR000172">
    <property type="entry name" value="GMC_OxRdtase_N"/>
</dbReference>
<organism evidence="6 7">
    <name type="scientific">Parthenolecanium corni</name>
    <dbReference type="NCBI Taxonomy" id="536013"/>
    <lineage>
        <taxon>Eukaryota</taxon>
        <taxon>Metazoa</taxon>
        <taxon>Ecdysozoa</taxon>
        <taxon>Arthropoda</taxon>
        <taxon>Hexapoda</taxon>
        <taxon>Insecta</taxon>
        <taxon>Pterygota</taxon>
        <taxon>Neoptera</taxon>
        <taxon>Paraneoptera</taxon>
        <taxon>Hemiptera</taxon>
        <taxon>Sternorrhyncha</taxon>
        <taxon>Coccoidea</taxon>
        <taxon>Coccidae</taxon>
        <taxon>Parthenolecanium</taxon>
    </lineage>
</organism>
<dbReference type="PIRSF" id="PIRSF000137">
    <property type="entry name" value="Alcohol_oxidase"/>
    <property type="match status" value="1"/>
</dbReference>
<dbReference type="Pfam" id="PF00732">
    <property type="entry name" value="GMC_oxred_N"/>
    <property type="match status" value="1"/>
</dbReference>
<keyword evidence="2" id="KW-0274">FAD</keyword>
<proteinExistence type="inferred from homology"/>
<comment type="cofactor">
    <cofactor evidence="2">
        <name>FAD</name>
        <dbReference type="ChEBI" id="CHEBI:57692"/>
    </cofactor>
</comment>
<dbReference type="AlphaFoldDB" id="A0AAN9Y5W2"/>
<dbReference type="Proteomes" id="UP001367676">
    <property type="component" value="Unassembled WGS sequence"/>
</dbReference>
<dbReference type="InterPro" id="IPR012132">
    <property type="entry name" value="GMC_OxRdtase"/>
</dbReference>
<comment type="caution">
    <text evidence="6">The sequence shown here is derived from an EMBL/GenBank/DDBJ whole genome shotgun (WGS) entry which is preliminary data.</text>
</comment>
<reference evidence="6 7" key="1">
    <citation type="submission" date="2024-03" db="EMBL/GenBank/DDBJ databases">
        <title>Adaptation during the transition from Ophiocordyceps entomopathogen to insect associate is accompanied by gene loss and intensified selection.</title>
        <authorList>
            <person name="Ward C.M."/>
            <person name="Onetto C.A."/>
            <person name="Borneman A.R."/>
        </authorList>
    </citation>
    <scope>NUCLEOTIDE SEQUENCE [LARGE SCALE GENOMIC DNA]</scope>
    <source>
        <strain evidence="6">AWRI1</strain>
        <tissue evidence="6">Single Adult Female</tissue>
    </source>
</reference>
<dbReference type="Gene3D" id="3.50.50.60">
    <property type="entry name" value="FAD/NAD(P)-binding domain"/>
    <property type="match status" value="1"/>
</dbReference>
<comment type="similarity">
    <text evidence="1">Belongs to the GMC oxidoreductase family.</text>
</comment>
<evidence type="ECO:0000256" key="3">
    <source>
        <dbReference type="SAM" id="MobiDB-lite"/>
    </source>
</evidence>
<evidence type="ECO:0000259" key="4">
    <source>
        <dbReference type="Pfam" id="PF00732"/>
    </source>
</evidence>
<dbReference type="GO" id="GO:0016614">
    <property type="term" value="F:oxidoreductase activity, acting on CH-OH group of donors"/>
    <property type="evidence" value="ECO:0007669"/>
    <property type="project" value="InterPro"/>
</dbReference>
<dbReference type="InterPro" id="IPR036188">
    <property type="entry name" value="FAD/NAD-bd_sf"/>
</dbReference>
<feature type="region of interest" description="Disordered" evidence="3">
    <location>
        <begin position="1"/>
        <end position="57"/>
    </location>
</feature>
<feature type="compositionally biased region" description="Acidic residues" evidence="3">
    <location>
        <begin position="16"/>
        <end position="31"/>
    </location>
</feature>
<dbReference type="SUPFAM" id="SSF51905">
    <property type="entry name" value="FAD/NAD(P)-binding domain"/>
    <property type="match status" value="1"/>
</dbReference>
<feature type="binding site" evidence="2">
    <location>
        <position position="225"/>
    </location>
    <ligand>
        <name>FAD</name>
        <dbReference type="ChEBI" id="CHEBI:57692"/>
    </ligand>
</feature>
<evidence type="ECO:0000259" key="5">
    <source>
        <dbReference type="Pfam" id="PF05199"/>
    </source>
</evidence>
<gene>
    <name evidence="6" type="ORF">V9T40_013219</name>
</gene>
<accession>A0AAN9Y5W2</accession>